<dbReference type="PANTHER" id="PTHR46268:SF6">
    <property type="entry name" value="UNIVERSAL STRESS PROTEIN UP12"/>
    <property type="match status" value="1"/>
</dbReference>
<evidence type="ECO:0000256" key="1">
    <source>
        <dbReference type="ARBA" id="ARBA00008791"/>
    </source>
</evidence>
<dbReference type="PRINTS" id="PR01438">
    <property type="entry name" value="UNVRSLSTRESS"/>
</dbReference>
<reference evidence="3 4" key="1">
    <citation type="submission" date="2015-05" db="EMBL/GenBank/DDBJ databases">
        <title>Genome sequence of Mycobacterium haemophilum.</title>
        <authorList>
            <person name="Greninger A.L."/>
            <person name="Cunningham G."/>
            <person name="Miller S."/>
        </authorList>
    </citation>
    <scope>NUCLEOTIDE SEQUENCE [LARGE SCALE GENOMIC DNA]</scope>
    <source>
        <strain evidence="4">UC1</strain>
    </source>
</reference>
<dbReference type="AlphaFoldDB" id="A0A0I9TUT0"/>
<dbReference type="SUPFAM" id="SSF52402">
    <property type="entry name" value="Adenine nucleotide alpha hydrolases-like"/>
    <property type="match status" value="2"/>
</dbReference>
<dbReference type="EMBL" id="LDPR01000001">
    <property type="protein sequence ID" value="KLO39048.1"/>
    <property type="molecule type" value="Genomic_DNA"/>
</dbReference>
<comment type="similarity">
    <text evidence="1">Belongs to the universal stress protein A family.</text>
</comment>
<protein>
    <recommendedName>
        <fullName evidence="2">UspA domain-containing protein</fullName>
    </recommendedName>
</protein>
<feature type="domain" description="UspA" evidence="2">
    <location>
        <begin position="8"/>
        <end position="139"/>
    </location>
</feature>
<dbReference type="PATRIC" id="fig|29311.18.peg.309"/>
<sequence>MVESHPPKSVVVGIDGSQAAVRAALWAANRVVGTDIPLRLLHISEASRVAGPREAQQALATAENALHDAYAAIDAMGKPVKVEMQVLNGRPAPTLIDASDSTTLLCVGGTGSAHPCDGDFGFTAAELVQSARCSVAVIRERHIGPVTDVRWIVAVVDESPDSSDVVLQVAFEEAQRRGAPLVAVSAWQSGFDDLQNDRAIDDHDRRAHAILDRQLALWMARYPKLEARTRVVYGTFLNYLTEQAASIQMVVIGAAHTRDMQQLTGPAGALALRCSDFSLFVVR</sequence>
<dbReference type="InterPro" id="IPR006015">
    <property type="entry name" value="Universal_stress_UspA"/>
</dbReference>
<feature type="domain" description="UspA" evidence="2">
    <location>
        <begin position="152"/>
        <end position="262"/>
    </location>
</feature>
<accession>A0A0I9TUT0</accession>
<proteinExistence type="inferred from homology"/>
<dbReference type="Gene3D" id="3.40.50.620">
    <property type="entry name" value="HUPs"/>
    <property type="match status" value="2"/>
</dbReference>
<dbReference type="STRING" id="1202450.B586_16855"/>
<dbReference type="PANTHER" id="PTHR46268">
    <property type="entry name" value="STRESS RESPONSE PROTEIN NHAX"/>
    <property type="match status" value="1"/>
</dbReference>
<keyword evidence="4" id="KW-1185">Reference proteome</keyword>
<dbReference type="RefSeq" id="WP_047313244.1">
    <property type="nucleotide sequence ID" value="NZ_LDPQ01000001.1"/>
</dbReference>
<name>A0A0I9TUT0_9MYCO</name>
<dbReference type="InterPro" id="IPR006016">
    <property type="entry name" value="UspA"/>
</dbReference>
<dbReference type="OrthoDB" id="3174546at2"/>
<organism evidence="3 4">
    <name type="scientific">Mycobacterium haemophilum</name>
    <dbReference type="NCBI Taxonomy" id="29311"/>
    <lineage>
        <taxon>Bacteria</taxon>
        <taxon>Bacillati</taxon>
        <taxon>Actinomycetota</taxon>
        <taxon>Actinomycetes</taxon>
        <taxon>Mycobacteriales</taxon>
        <taxon>Mycobacteriaceae</taxon>
        <taxon>Mycobacterium</taxon>
    </lineage>
</organism>
<evidence type="ECO:0000259" key="2">
    <source>
        <dbReference type="Pfam" id="PF00582"/>
    </source>
</evidence>
<dbReference type="Pfam" id="PF00582">
    <property type="entry name" value="Usp"/>
    <property type="match status" value="2"/>
</dbReference>
<gene>
    <name evidence="3" type="ORF">ABH38_01425</name>
</gene>
<comment type="caution">
    <text evidence="3">The sequence shown here is derived from an EMBL/GenBank/DDBJ whole genome shotgun (WGS) entry which is preliminary data.</text>
</comment>
<dbReference type="Proteomes" id="UP000036334">
    <property type="component" value="Unassembled WGS sequence"/>
</dbReference>
<evidence type="ECO:0000313" key="3">
    <source>
        <dbReference type="EMBL" id="KLO39048.1"/>
    </source>
</evidence>
<evidence type="ECO:0000313" key="4">
    <source>
        <dbReference type="Proteomes" id="UP000036334"/>
    </source>
</evidence>
<dbReference type="InterPro" id="IPR014729">
    <property type="entry name" value="Rossmann-like_a/b/a_fold"/>
</dbReference>